<feature type="region of interest" description="Disordered" evidence="1">
    <location>
        <begin position="73"/>
        <end position="99"/>
    </location>
</feature>
<proteinExistence type="predicted"/>
<organism evidence="2 3">
    <name type="scientific">Rhizophagus irregularis</name>
    <dbReference type="NCBI Taxonomy" id="588596"/>
    <lineage>
        <taxon>Eukaryota</taxon>
        <taxon>Fungi</taxon>
        <taxon>Fungi incertae sedis</taxon>
        <taxon>Mucoromycota</taxon>
        <taxon>Glomeromycotina</taxon>
        <taxon>Glomeromycetes</taxon>
        <taxon>Glomerales</taxon>
        <taxon>Glomeraceae</taxon>
        <taxon>Rhizophagus</taxon>
    </lineage>
</organism>
<evidence type="ECO:0000313" key="3">
    <source>
        <dbReference type="Proteomes" id="UP000684084"/>
    </source>
</evidence>
<dbReference type="OrthoDB" id="10531356at2759"/>
<dbReference type="Proteomes" id="UP000684084">
    <property type="component" value="Unassembled WGS sequence"/>
</dbReference>
<gene>
    <name evidence="2" type="ORF">CHRIB12_LOCUS6316</name>
</gene>
<dbReference type="EMBL" id="CAGKOT010000010">
    <property type="protein sequence ID" value="CAB5356338.1"/>
    <property type="molecule type" value="Genomic_DNA"/>
</dbReference>
<sequence length="99" mass="11129">MIQVKKSTIASTTIIPTIHYKCSPQLPSGSSRSKGGPSKSTISRNKQKEKKELNNQILVQAVKDRYETIAISVHHSRHQDPQDLKGSFKSTISRNERKN</sequence>
<protein>
    <submittedName>
        <fullName evidence="2">Uncharacterized protein</fullName>
    </submittedName>
</protein>
<reference evidence="2" key="1">
    <citation type="submission" date="2020-05" db="EMBL/GenBank/DDBJ databases">
        <authorList>
            <person name="Rincon C."/>
            <person name="Sanders R I."/>
            <person name="Robbins C."/>
            <person name="Chaturvedi A."/>
        </authorList>
    </citation>
    <scope>NUCLEOTIDE SEQUENCE</scope>
    <source>
        <strain evidence="2">CHB12</strain>
    </source>
</reference>
<feature type="region of interest" description="Disordered" evidence="1">
    <location>
        <begin position="20"/>
        <end position="54"/>
    </location>
</feature>
<comment type="caution">
    <text evidence="2">The sequence shown here is derived from an EMBL/GenBank/DDBJ whole genome shotgun (WGS) entry which is preliminary data.</text>
</comment>
<evidence type="ECO:0000256" key="1">
    <source>
        <dbReference type="SAM" id="MobiDB-lite"/>
    </source>
</evidence>
<name>A0A915YZF5_9GLOM</name>
<dbReference type="AlphaFoldDB" id="A0A915YZF5"/>
<accession>A0A915YZF5</accession>
<feature type="compositionally biased region" description="Low complexity" evidence="1">
    <location>
        <begin position="27"/>
        <end position="40"/>
    </location>
</feature>
<evidence type="ECO:0000313" key="2">
    <source>
        <dbReference type="EMBL" id="CAB5356338.1"/>
    </source>
</evidence>